<dbReference type="CDD" id="cd00680">
    <property type="entry name" value="RHO_alpha_C"/>
    <property type="match status" value="1"/>
</dbReference>
<dbReference type="Pfam" id="PF00355">
    <property type="entry name" value="Rieske"/>
    <property type="match status" value="1"/>
</dbReference>
<keyword evidence="8" id="KW-0223">Dioxygenase</keyword>
<dbReference type="EMBL" id="CP053452">
    <property type="protein sequence ID" value="QJW93889.1"/>
    <property type="molecule type" value="Genomic_DNA"/>
</dbReference>
<dbReference type="InterPro" id="IPR015879">
    <property type="entry name" value="Ring_hydroxy_dOase_asu_C_dom"/>
</dbReference>
<dbReference type="PROSITE" id="PS51296">
    <property type="entry name" value="RIESKE"/>
    <property type="match status" value="1"/>
</dbReference>
<organism evidence="8 9">
    <name type="scientific">Frigoriglobus tundricola</name>
    <dbReference type="NCBI Taxonomy" id="2774151"/>
    <lineage>
        <taxon>Bacteria</taxon>
        <taxon>Pseudomonadati</taxon>
        <taxon>Planctomycetota</taxon>
        <taxon>Planctomycetia</taxon>
        <taxon>Gemmatales</taxon>
        <taxon>Gemmataceae</taxon>
        <taxon>Frigoriglobus</taxon>
    </lineage>
</organism>
<dbReference type="PRINTS" id="PR00090">
    <property type="entry name" value="RNGDIOXGNASE"/>
</dbReference>
<keyword evidence="6" id="KW-0411">Iron-sulfur</keyword>
<dbReference type="InterPro" id="IPR036922">
    <property type="entry name" value="Rieske_2Fe-2S_sf"/>
</dbReference>
<dbReference type="CDD" id="cd03469">
    <property type="entry name" value="Rieske_RO_Alpha_N"/>
    <property type="match status" value="1"/>
</dbReference>
<evidence type="ECO:0000313" key="8">
    <source>
        <dbReference type="EMBL" id="QJW93889.1"/>
    </source>
</evidence>
<sequence>MVHYSRFRTRYSPEMFTNQHHLRHLLRPEHYTSEDQYRLELRHLFKPAWHPVAARAEVARPGDFLTLDLLETPILVRNFDGELRAFLNVCPHRHSRLTDKRKGNAAKLRCQYHGWEFTKEGGTGKIPDARAFRPWDRDNSCLKPFRLDTCGDLVFINLSDTGPSLREWIGPLWDVWQSHGGAYRHAATWEKEFECNWKVVLENSLESYHIPEVHPHTFKDFPPEESAWHELTEQFTSFRTTPPRDFATRSQDWIIRRLGVPVTKDYWHRVLHPHATGSSLDSFRMMQCVFPTGPTTCRYRSIFFTLRGFRKNPLAWALYRSLRTLATLVAKQVFAEDGAIYTGVQRGMAASPHAGVIGTREERIYYFQKYVLDNTRGPRELPLLEVETPADVNAVG</sequence>
<keyword evidence="5" id="KW-0408">Iron</keyword>
<dbReference type="SUPFAM" id="SSF55961">
    <property type="entry name" value="Bet v1-like"/>
    <property type="match status" value="1"/>
</dbReference>
<proteinExistence type="predicted"/>
<dbReference type="GO" id="GO:0051537">
    <property type="term" value="F:2 iron, 2 sulfur cluster binding"/>
    <property type="evidence" value="ECO:0007669"/>
    <property type="project" value="UniProtKB-KW"/>
</dbReference>
<dbReference type="KEGG" id="ftj:FTUN_1403"/>
<dbReference type="PANTHER" id="PTHR43756">
    <property type="entry name" value="CHOLINE MONOOXYGENASE, CHLOROPLASTIC"/>
    <property type="match status" value="1"/>
</dbReference>
<dbReference type="AlphaFoldDB" id="A0A6M5YII2"/>
<dbReference type="SUPFAM" id="SSF50022">
    <property type="entry name" value="ISP domain"/>
    <property type="match status" value="1"/>
</dbReference>
<keyword evidence="2" id="KW-0001">2Fe-2S</keyword>
<evidence type="ECO:0000256" key="4">
    <source>
        <dbReference type="ARBA" id="ARBA00023002"/>
    </source>
</evidence>
<dbReference type="GO" id="GO:0051213">
    <property type="term" value="F:dioxygenase activity"/>
    <property type="evidence" value="ECO:0007669"/>
    <property type="project" value="UniProtKB-KW"/>
</dbReference>
<keyword evidence="3" id="KW-0479">Metal-binding</keyword>
<dbReference type="PANTHER" id="PTHR43756:SF5">
    <property type="entry name" value="CHOLINE MONOOXYGENASE, CHLOROPLASTIC"/>
    <property type="match status" value="1"/>
</dbReference>
<dbReference type="Gene3D" id="3.90.380.10">
    <property type="entry name" value="Naphthalene 1,2-dioxygenase Alpha Subunit, Chain A, domain 1"/>
    <property type="match status" value="1"/>
</dbReference>
<dbReference type="Proteomes" id="UP000503447">
    <property type="component" value="Chromosome"/>
</dbReference>
<evidence type="ECO:0000256" key="1">
    <source>
        <dbReference type="ARBA" id="ARBA00001962"/>
    </source>
</evidence>
<comment type="cofactor">
    <cofactor evidence="1">
        <name>Fe cation</name>
        <dbReference type="ChEBI" id="CHEBI:24875"/>
    </cofactor>
</comment>
<accession>A0A6M5YII2</accession>
<gene>
    <name evidence="8" type="ORF">FTUN_1403</name>
</gene>
<evidence type="ECO:0000256" key="6">
    <source>
        <dbReference type="ARBA" id="ARBA00023014"/>
    </source>
</evidence>
<dbReference type="Pfam" id="PF00848">
    <property type="entry name" value="Ring_hydroxyl_A"/>
    <property type="match status" value="1"/>
</dbReference>
<dbReference type="InterPro" id="IPR001663">
    <property type="entry name" value="Rng_hydr_dOase-A"/>
</dbReference>
<feature type="domain" description="Rieske" evidence="7">
    <location>
        <begin position="49"/>
        <end position="156"/>
    </location>
</feature>
<evidence type="ECO:0000259" key="7">
    <source>
        <dbReference type="PROSITE" id="PS51296"/>
    </source>
</evidence>
<reference evidence="9" key="1">
    <citation type="submission" date="2020-05" db="EMBL/GenBank/DDBJ databases">
        <title>Frigoriglobus tundricola gen. nov., sp. nov., a psychrotolerant cellulolytic planctomycete of the family Gemmataceae with two divergent copies of 16S rRNA gene.</title>
        <authorList>
            <person name="Kulichevskaya I.S."/>
            <person name="Ivanova A.A."/>
            <person name="Naumoff D.G."/>
            <person name="Beletsky A.V."/>
            <person name="Rijpstra W.I.C."/>
            <person name="Sinninghe Damste J.S."/>
            <person name="Mardanov A.V."/>
            <person name="Ravin N.V."/>
            <person name="Dedysh S.N."/>
        </authorList>
    </citation>
    <scope>NUCLEOTIDE SEQUENCE [LARGE SCALE GENOMIC DNA]</scope>
    <source>
        <strain evidence="9">PL17</strain>
    </source>
</reference>
<dbReference type="Gene3D" id="2.102.10.10">
    <property type="entry name" value="Rieske [2Fe-2S] iron-sulphur domain"/>
    <property type="match status" value="1"/>
</dbReference>
<evidence type="ECO:0000256" key="2">
    <source>
        <dbReference type="ARBA" id="ARBA00022714"/>
    </source>
</evidence>
<dbReference type="GO" id="GO:0005506">
    <property type="term" value="F:iron ion binding"/>
    <property type="evidence" value="ECO:0007669"/>
    <property type="project" value="InterPro"/>
</dbReference>
<keyword evidence="9" id="KW-1185">Reference proteome</keyword>
<protein>
    <submittedName>
        <fullName evidence="8">Large subunit naph/bph dioxygenase</fullName>
    </submittedName>
</protein>
<name>A0A6M5YII2_9BACT</name>
<evidence type="ECO:0000256" key="3">
    <source>
        <dbReference type="ARBA" id="ARBA00022723"/>
    </source>
</evidence>
<evidence type="ECO:0000313" key="9">
    <source>
        <dbReference type="Proteomes" id="UP000503447"/>
    </source>
</evidence>
<dbReference type="InterPro" id="IPR017941">
    <property type="entry name" value="Rieske_2Fe-2S"/>
</dbReference>
<keyword evidence="4" id="KW-0560">Oxidoreductase</keyword>
<evidence type="ECO:0000256" key="5">
    <source>
        <dbReference type="ARBA" id="ARBA00023004"/>
    </source>
</evidence>